<dbReference type="PROSITE" id="PS50075">
    <property type="entry name" value="CARRIER"/>
    <property type="match status" value="2"/>
</dbReference>
<dbReference type="GO" id="GO:0017000">
    <property type="term" value="P:antibiotic biosynthetic process"/>
    <property type="evidence" value="ECO:0007669"/>
    <property type="project" value="UniProtKB-ARBA"/>
</dbReference>
<keyword evidence="7" id="KW-1185">Reference proteome</keyword>
<dbReference type="FunFam" id="3.40.50.980:FF:000001">
    <property type="entry name" value="Non-ribosomal peptide synthetase"/>
    <property type="match status" value="1"/>
</dbReference>
<dbReference type="GO" id="GO:0043041">
    <property type="term" value="P:amino acid activation for nonribosomal peptide biosynthetic process"/>
    <property type="evidence" value="ECO:0007669"/>
    <property type="project" value="TreeGrafter"/>
</dbReference>
<dbReference type="Pfam" id="PF00975">
    <property type="entry name" value="Thioesterase"/>
    <property type="match status" value="1"/>
</dbReference>
<gene>
    <name evidence="6" type="ORF">SAMN05216223_108106</name>
</gene>
<dbReference type="EMBL" id="FNVU01000008">
    <property type="protein sequence ID" value="SEG68569.1"/>
    <property type="molecule type" value="Genomic_DNA"/>
</dbReference>
<dbReference type="GO" id="GO:0008610">
    <property type="term" value="P:lipid biosynthetic process"/>
    <property type="evidence" value="ECO:0007669"/>
    <property type="project" value="UniProtKB-ARBA"/>
</dbReference>
<organism evidence="6 7">
    <name type="scientific">Actinacidiphila yanglinensis</name>
    <dbReference type="NCBI Taxonomy" id="310779"/>
    <lineage>
        <taxon>Bacteria</taxon>
        <taxon>Bacillati</taxon>
        <taxon>Actinomycetota</taxon>
        <taxon>Actinomycetes</taxon>
        <taxon>Kitasatosporales</taxon>
        <taxon>Streptomycetaceae</taxon>
        <taxon>Actinacidiphila</taxon>
    </lineage>
</organism>
<sequence>MEPGATPSASLPLTAAQREIWLAQQSAPSNPVYNIGGCTEILGPVRPEVFEAALRRVVDEIDALRLRFVEENGEPRQILGGQPDWSLPFVDVSAAPDPRATALEWMRADLRDPVPLDRAPLFSFALFREGPDRFVWYHANHHLLMDAYSFGLMVGRVAEVYAAGHAGTPAPPCTFGGLAELLADEREFRGSAAFGRCRDFWRERMRDAPEAVRLGEPPAALPSDFLRETRQVPHAELRGEAAPHLPAASGAPAHLVAAAAAYLHRMTGASDVVIGLAVGGRDSRRLRRIPGMLSQAVPLRMTITPGTTVGELRAQAAERLLEGLRYQRYGSGELARELERGAGGRELFGLVVNVMSFPRRLHDGAREWRIHGLTNGPVADFSVAAEDLGPGEGYLLHSDANPALYGRAELAGHHERLFRTVRQVVGADAGLPVARLELTSPAERDRLLRLAAGPAGDDTQDVTVPDLLARWAGSDGPAVRCGGTTLTYRELHARANRLARYLIGRGVGPERLVAVALPPSVDLVVAALAVLKAGGAYLPLDVDHPRQRLRSLLEDAAPHLVLTGRAHLPLLDGSGAPALVLDEPGVAAGLAELRDHEVADAERTRPLLPAHPAYLIYTSGSTGTPKGVLATHAGVPGLARHQRETLGAGPGSRVLQAASVGFDAMFWELCQALTSGAALVLPDAGQPRVDAVIAALAAEPPVTHVTLTPAVLASIPVEAIRPGTTVVVVGEAVPGTLVDTWAPGRTLVNAYGPTEFTVCATAGTALHPAGAASPAPPIGRPIRGARAHVLGPDLPPAPVGMPGELYLSGRAVARGYLHRPALTAQRFVPDPFGPPGGRMYRTGDLARWNDDGTLQFLGRADDQVKVRGFRVELGEVEAAVAQQPEVGAAVVVLREDRPGDRRLAAYVVPADEQGVDPVALRRALAERLPQHMVPAAVVVLDALPLTGNGKLDRRALPVPDLAGAGGGRPPRSLTEQTLCELAAEVLGVDAVGVDDDFFDLGGHSLLATRLVGRVREVLGAELSVRHVFESPTVAGLAVWLAAGGPAATGPGDLLPDPDELAELGPVLAEHPDVARAAVTLTDGRLVGYAVAAPGRRIDPAALRAYLAGAAYLGGVLRERAVPAAVVVLDDLPSTGDGAVDWKALPAPNVEPSPAGRGPREPREELLCHLFAEALALPAVGIDDSFLDLGGHSLLAAHLVERVREVLGAELSVRDVYEAPTVAGLGKRVGVGSQRDALGVLLPLRAHGGRAPLFCVHPGVGLSWCYAGLLHGLGTGYPVHGLQARGLDGRGTLPATVREMAADYLEQILRVQPDGPYHLLGWSFGGHVAHTLATMLQARGERVELLAVLDSYPGVGPADGRPPQEPEMLAELVHFVGGTPAGGEEVPDRAGVVAALGVEGGPLSALDEASRHAVVEVFLNNARLMRQPPEAAFDGDLLLFRATRGRRPASANRAAWRPHVTGLIEEHEVDCEHREMALPGPLAQLAGVIRPRVRAR</sequence>
<dbReference type="PANTHER" id="PTHR45527">
    <property type="entry name" value="NONRIBOSOMAL PEPTIDE SYNTHETASE"/>
    <property type="match status" value="1"/>
</dbReference>
<dbReference type="InterPro" id="IPR001031">
    <property type="entry name" value="Thioesterase"/>
</dbReference>
<evidence type="ECO:0000256" key="1">
    <source>
        <dbReference type="ARBA" id="ARBA00001957"/>
    </source>
</evidence>
<dbReference type="Pfam" id="PF13193">
    <property type="entry name" value="AMP-binding_C"/>
    <property type="match status" value="1"/>
</dbReference>
<dbReference type="FunFam" id="2.30.38.10:FF:000001">
    <property type="entry name" value="Non-ribosomal peptide synthetase PvdI"/>
    <property type="match status" value="1"/>
</dbReference>
<dbReference type="PROSITE" id="PS00012">
    <property type="entry name" value="PHOSPHOPANTETHEINE"/>
    <property type="match status" value="2"/>
</dbReference>
<evidence type="ECO:0000256" key="3">
    <source>
        <dbReference type="ARBA" id="ARBA00022450"/>
    </source>
</evidence>
<dbReference type="GO" id="GO:0044550">
    <property type="term" value="P:secondary metabolite biosynthetic process"/>
    <property type="evidence" value="ECO:0007669"/>
    <property type="project" value="TreeGrafter"/>
</dbReference>
<dbReference type="InterPro" id="IPR020845">
    <property type="entry name" value="AMP-binding_CS"/>
</dbReference>
<keyword evidence="3" id="KW-0596">Phosphopantetheine</keyword>
<dbReference type="GO" id="GO:0031177">
    <property type="term" value="F:phosphopantetheine binding"/>
    <property type="evidence" value="ECO:0007669"/>
    <property type="project" value="InterPro"/>
</dbReference>
<dbReference type="InterPro" id="IPR023213">
    <property type="entry name" value="CAT-like_dom_sf"/>
</dbReference>
<dbReference type="InterPro" id="IPR025110">
    <property type="entry name" value="AMP-bd_C"/>
</dbReference>
<dbReference type="Proteomes" id="UP000236754">
    <property type="component" value="Unassembled WGS sequence"/>
</dbReference>
<dbReference type="FunFam" id="1.10.1200.10:FF:000016">
    <property type="entry name" value="Non-ribosomal peptide synthase"/>
    <property type="match status" value="1"/>
</dbReference>
<evidence type="ECO:0000256" key="4">
    <source>
        <dbReference type="ARBA" id="ARBA00022553"/>
    </source>
</evidence>
<evidence type="ECO:0000256" key="2">
    <source>
        <dbReference type="ARBA" id="ARBA00006432"/>
    </source>
</evidence>
<dbReference type="RefSeq" id="WP_103887216.1">
    <property type="nucleotide sequence ID" value="NZ_FNVU01000008.1"/>
</dbReference>
<dbReference type="SMART" id="SM00824">
    <property type="entry name" value="PKS_TE"/>
    <property type="match status" value="1"/>
</dbReference>
<dbReference type="Gene3D" id="3.40.50.980">
    <property type="match status" value="2"/>
</dbReference>
<dbReference type="OrthoDB" id="2472181at2"/>
<dbReference type="NCBIfam" id="TIGR01733">
    <property type="entry name" value="AA-adenyl-dom"/>
    <property type="match status" value="1"/>
</dbReference>
<feature type="domain" description="Carrier" evidence="5">
    <location>
        <begin position="1157"/>
        <end position="1232"/>
    </location>
</feature>
<dbReference type="SUPFAM" id="SSF53474">
    <property type="entry name" value="alpha/beta-Hydrolases"/>
    <property type="match status" value="1"/>
</dbReference>
<dbReference type="SUPFAM" id="SSF52777">
    <property type="entry name" value="CoA-dependent acyltransferases"/>
    <property type="match status" value="2"/>
</dbReference>
<dbReference type="InterPro" id="IPR009081">
    <property type="entry name" value="PP-bd_ACP"/>
</dbReference>
<evidence type="ECO:0000313" key="6">
    <source>
        <dbReference type="EMBL" id="SEG68569.1"/>
    </source>
</evidence>
<accession>A0A1H6C6H6</accession>
<dbReference type="SMART" id="SM00823">
    <property type="entry name" value="PKS_PP"/>
    <property type="match status" value="2"/>
</dbReference>
<dbReference type="InterPro" id="IPR001242">
    <property type="entry name" value="Condensation_dom"/>
</dbReference>
<dbReference type="InterPro" id="IPR020806">
    <property type="entry name" value="PKS_PP-bd"/>
</dbReference>
<evidence type="ECO:0000259" key="5">
    <source>
        <dbReference type="PROSITE" id="PS50075"/>
    </source>
</evidence>
<comment type="cofactor">
    <cofactor evidence="1">
        <name>pantetheine 4'-phosphate</name>
        <dbReference type="ChEBI" id="CHEBI:47942"/>
    </cofactor>
</comment>
<evidence type="ECO:0000313" key="7">
    <source>
        <dbReference type="Proteomes" id="UP000236754"/>
    </source>
</evidence>
<dbReference type="SUPFAM" id="SSF56801">
    <property type="entry name" value="Acetyl-CoA synthetase-like"/>
    <property type="match status" value="2"/>
</dbReference>
<dbReference type="InterPro" id="IPR029058">
    <property type="entry name" value="AB_hydrolase_fold"/>
</dbReference>
<dbReference type="GO" id="GO:0005829">
    <property type="term" value="C:cytosol"/>
    <property type="evidence" value="ECO:0007669"/>
    <property type="project" value="TreeGrafter"/>
</dbReference>
<dbReference type="InterPro" id="IPR036736">
    <property type="entry name" value="ACP-like_sf"/>
</dbReference>
<dbReference type="GO" id="GO:0072330">
    <property type="term" value="P:monocarboxylic acid biosynthetic process"/>
    <property type="evidence" value="ECO:0007669"/>
    <property type="project" value="UniProtKB-ARBA"/>
</dbReference>
<dbReference type="InterPro" id="IPR020802">
    <property type="entry name" value="TesA-like"/>
</dbReference>
<comment type="similarity">
    <text evidence="2">Belongs to the ATP-dependent AMP-binding enzyme family.</text>
</comment>
<dbReference type="Pfam" id="PF00550">
    <property type="entry name" value="PP-binding"/>
    <property type="match status" value="2"/>
</dbReference>
<keyword evidence="4" id="KW-0597">Phosphoprotein</keyword>
<dbReference type="FunFam" id="3.30.300.30:FF:000010">
    <property type="entry name" value="Enterobactin synthetase component F"/>
    <property type="match status" value="1"/>
</dbReference>
<dbReference type="PROSITE" id="PS00455">
    <property type="entry name" value="AMP_BINDING"/>
    <property type="match status" value="1"/>
</dbReference>
<dbReference type="InterPro" id="IPR045851">
    <property type="entry name" value="AMP-bd_C_sf"/>
</dbReference>
<dbReference type="Pfam" id="PF00501">
    <property type="entry name" value="AMP-binding"/>
    <property type="match status" value="1"/>
</dbReference>
<dbReference type="FunFam" id="1.10.1200.10:FF:000005">
    <property type="entry name" value="Nonribosomal peptide synthetase 1"/>
    <property type="match status" value="1"/>
</dbReference>
<dbReference type="Pfam" id="PF00668">
    <property type="entry name" value="Condensation"/>
    <property type="match status" value="1"/>
</dbReference>
<protein>
    <submittedName>
        <fullName evidence="6">Nonribosomal peptide synthetase DhbF</fullName>
    </submittedName>
</protein>
<reference evidence="6 7" key="1">
    <citation type="submission" date="2016-10" db="EMBL/GenBank/DDBJ databases">
        <authorList>
            <person name="de Groot N.N."/>
        </authorList>
    </citation>
    <scope>NUCLEOTIDE SEQUENCE [LARGE SCALE GENOMIC DNA]</scope>
    <source>
        <strain evidence="6 7">CGMCC 4.2023</strain>
    </source>
</reference>
<feature type="domain" description="Carrier" evidence="5">
    <location>
        <begin position="969"/>
        <end position="1044"/>
    </location>
</feature>
<dbReference type="PANTHER" id="PTHR45527:SF1">
    <property type="entry name" value="FATTY ACID SYNTHASE"/>
    <property type="match status" value="1"/>
</dbReference>
<dbReference type="InterPro" id="IPR010071">
    <property type="entry name" value="AA_adenyl_dom"/>
</dbReference>
<dbReference type="Gene3D" id="2.30.38.10">
    <property type="entry name" value="Luciferase, Domain 3"/>
    <property type="match status" value="1"/>
</dbReference>
<dbReference type="Gene3D" id="3.30.300.30">
    <property type="match status" value="2"/>
</dbReference>
<dbReference type="SUPFAM" id="SSF47336">
    <property type="entry name" value="ACP-like"/>
    <property type="match status" value="2"/>
</dbReference>
<dbReference type="InterPro" id="IPR006162">
    <property type="entry name" value="Ppantetheine_attach_site"/>
</dbReference>
<dbReference type="Gene3D" id="3.30.559.30">
    <property type="entry name" value="Nonribosomal peptide synthetase, condensation domain"/>
    <property type="match status" value="1"/>
</dbReference>
<dbReference type="Gene3D" id="3.30.559.10">
    <property type="entry name" value="Chloramphenicol acetyltransferase-like domain"/>
    <property type="match status" value="1"/>
</dbReference>
<proteinExistence type="inferred from homology"/>
<dbReference type="Gene3D" id="1.10.1200.10">
    <property type="entry name" value="ACP-like"/>
    <property type="match status" value="1"/>
</dbReference>
<dbReference type="GO" id="GO:0003824">
    <property type="term" value="F:catalytic activity"/>
    <property type="evidence" value="ECO:0007669"/>
    <property type="project" value="InterPro"/>
</dbReference>
<dbReference type="Gene3D" id="3.40.50.1820">
    <property type="entry name" value="alpha/beta hydrolase"/>
    <property type="match status" value="1"/>
</dbReference>
<dbReference type="InterPro" id="IPR000873">
    <property type="entry name" value="AMP-dep_synth/lig_dom"/>
</dbReference>
<name>A0A1H6C6H6_9ACTN</name>